<dbReference type="EMBL" id="MU277203">
    <property type="protein sequence ID" value="KAI0063366.1"/>
    <property type="molecule type" value="Genomic_DNA"/>
</dbReference>
<reference evidence="1" key="1">
    <citation type="submission" date="2021-03" db="EMBL/GenBank/DDBJ databases">
        <authorList>
            <consortium name="DOE Joint Genome Institute"/>
            <person name="Ahrendt S."/>
            <person name="Looney B.P."/>
            <person name="Miyauchi S."/>
            <person name="Morin E."/>
            <person name="Drula E."/>
            <person name="Courty P.E."/>
            <person name="Chicoki N."/>
            <person name="Fauchery L."/>
            <person name="Kohler A."/>
            <person name="Kuo A."/>
            <person name="Labutti K."/>
            <person name="Pangilinan J."/>
            <person name="Lipzen A."/>
            <person name="Riley R."/>
            <person name="Andreopoulos W."/>
            <person name="He G."/>
            <person name="Johnson J."/>
            <person name="Barry K.W."/>
            <person name="Grigoriev I.V."/>
            <person name="Nagy L."/>
            <person name="Hibbett D."/>
            <person name="Henrissat B."/>
            <person name="Matheny P.B."/>
            <person name="Labbe J."/>
            <person name="Martin F."/>
        </authorList>
    </citation>
    <scope>NUCLEOTIDE SEQUENCE</scope>
    <source>
        <strain evidence="1">HHB10654</strain>
    </source>
</reference>
<proteinExistence type="predicted"/>
<gene>
    <name evidence="1" type="ORF">BV25DRAFT_1869834</name>
</gene>
<sequence>MSSKTPYLSALLEVLPHAYASDAITLLQAPHTAQLVDTLLRLTCPSGSAPSYPSSMLSAVASSSSQKRKRTPSPAASTSKKPKPTDDDDPPLYTLHALSVTAPVRKKLDITLHTHTLRLTHPSTGAIEASFPRPALRRAFLLPTRGKSKPHWTVVLMSADTPPLPKAKNAAPTAGGAPVFQVVFGVDAVPTAAFRTTAHPAPPTEHAKASATHAPLRAFLAHLPAACALLEPATCVPAYRGAKDAGLWFLRSGVLGETPYEFFALGDLLQDEESGREAVRVVSATGRLCSVVITRKPEDEEEEGEETEFGMIDGKEMGGIKEWVRVHKAEFGKAAGGKDGAGKGKGEEEDQDGKVDSEDEDSDFEVSSDEEDGGSPSSSSDESGSGGKQSGSASANESDEEGGGGESGDEEDEDEEKLDPKHHPLMRPGAVPRMSRAAMDAAVGMVVGDMMGGADSGEDEDDDELDN</sequence>
<comment type="caution">
    <text evidence="1">The sequence shown here is derived from an EMBL/GenBank/DDBJ whole genome shotgun (WGS) entry which is preliminary data.</text>
</comment>
<organism evidence="1 2">
    <name type="scientific">Artomyces pyxidatus</name>
    <dbReference type="NCBI Taxonomy" id="48021"/>
    <lineage>
        <taxon>Eukaryota</taxon>
        <taxon>Fungi</taxon>
        <taxon>Dikarya</taxon>
        <taxon>Basidiomycota</taxon>
        <taxon>Agaricomycotina</taxon>
        <taxon>Agaricomycetes</taxon>
        <taxon>Russulales</taxon>
        <taxon>Auriscalpiaceae</taxon>
        <taxon>Artomyces</taxon>
    </lineage>
</organism>
<accession>A0ACB8T5T5</accession>
<reference evidence="1" key="2">
    <citation type="journal article" date="2022" name="New Phytol.">
        <title>Evolutionary transition to the ectomycorrhizal habit in the genomes of a hyperdiverse lineage of mushroom-forming fungi.</title>
        <authorList>
            <person name="Looney B."/>
            <person name="Miyauchi S."/>
            <person name="Morin E."/>
            <person name="Drula E."/>
            <person name="Courty P.E."/>
            <person name="Kohler A."/>
            <person name="Kuo A."/>
            <person name="LaButti K."/>
            <person name="Pangilinan J."/>
            <person name="Lipzen A."/>
            <person name="Riley R."/>
            <person name="Andreopoulos W."/>
            <person name="He G."/>
            <person name="Johnson J."/>
            <person name="Nolan M."/>
            <person name="Tritt A."/>
            <person name="Barry K.W."/>
            <person name="Grigoriev I.V."/>
            <person name="Nagy L.G."/>
            <person name="Hibbett D."/>
            <person name="Henrissat B."/>
            <person name="Matheny P.B."/>
            <person name="Labbe J."/>
            <person name="Martin F.M."/>
        </authorList>
    </citation>
    <scope>NUCLEOTIDE SEQUENCE</scope>
    <source>
        <strain evidence="1">HHB10654</strain>
    </source>
</reference>
<protein>
    <submittedName>
        <fullName evidence="1">Uncharacterized protein</fullName>
    </submittedName>
</protein>
<evidence type="ECO:0000313" key="2">
    <source>
        <dbReference type="Proteomes" id="UP000814140"/>
    </source>
</evidence>
<evidence type="ECO:0000313" key="1">
    <source>
        <dbReference type="EMBL" id="KAI0063366.1"/>
    </source>
</evidence>
<name>A0ACB8T5T5_9AGAM</name>
<dbReference type="Proteomes" id="UP000814140">
    <property type="component" value="Unassembled WGS sequence"/>
</dbReference>
<keyword evidence="2" id="KW-1185">Reference proteome</keyword>